<reference evidence="1 2" key="1">
    <citation type="submission" date="2015-09" db="EMBL/GenBank/DDBJ databases">
        <authorList>
            <consortium name="Pathogen Informatics"/>
        </authorList>
    </citation>
    <scope>NUCLEOTIDE SEQUENCE [LARGE SCALE GENOMIC DNA]</scope>
    <source>
        <strain evidence="1 2">2789STDY5834939</strain>
    </source>
</reference>
<evidence type="ECO:0000313" key="2">
    <source>
        <dbReference type="Proteomes" id="UP000095765"/>
    </source>
</evidence>
<accession>A0A174T2R0</accession>
<organism evidence="1 2">
    <name type="scientific">Anaerotruncus colihominis</name>
    <dbReference type="NCBI Taxonomy" id="169435"/>
    <lineage>
        <taxon>Bacteria</taxon>
        <taxon>Bacillati</taxon>
        <taxon>Bacillota</taxon>
        <taxon>Clostridia</taxon>
        <taxon>Eubacteriales</taxon>
        <taxon>Oscillospiraceae</taxon>
        <taxon>Anaerotruncus</taxon>
    </lineage>
</organism>
<proteinExistence type="predicted"/>
<dbReference type="AlphaFoldDB" id="A0A174T2R0"/>
<name>A0A174T2R0_9FIRM</name>
<dbReference type="EMBL" id="CZBE01000022">
    <property type="protein sequence ID" value="CUQ04364.1"/>
    <property type="molecule type" value="Genomic_DNA"/>
</dbReference>
<dbReference type="Proteomes" id="UP000095765">
    <property type="component" value="Unassembled WGS sequence"/>
</dbReference>
<protein>
    <submittedName>
        <fullName evidence="1">Uncharacterized protein</fullName>
    </submittedName>
</protein>
<gene>
    <name evidence="1" type="ORF">ERS852551_02885</name>
</gene>
<dbReference type="RefSeq" id="WP_055245762.1">
    <property type="nucleotide sequence ID" value="NZ_CZBE01000022.1"/>
</dbReference>
<sequence>MKFRDFQRLTPPERKVYWESYKKRLTGATVNRKTARPAPSKSLYLATSIIPKNKENANGGIFIWTSSIDLRRYTCNLWRKSSGCWIRPPRKAEIDIGIY</sequence>
<evidence type="ECO:0000313" key="1">
    <source>
        <dbReference type="EMBL" id="CUQ04364.1"/>
    </source>
</evidence>